<dbReference type="GO" id="GO:0006298">
    <property type="term" value="P:mismatch repair"/>
    <property type="evidence" value="ECO:0007669"/>
    <property type="project" value="InterPro"/>
</dbReference>
<dbReference type="Pfam" id="PF00488">
    <property type="entry name" value="MutS_V"/>
    <property type="match status" value="1"/>
</dbReference>
<dbReference type="SMART" id="SM00534">
    <property type="entry name" value="MUTSac"/>
    <property type="match status" value="1"/>
</dbReference>
<dbReference type="GO" id="GO:0005524">
    <property type="term" value="F:ATP binding"/>
    <property type="evidence" value="ECO:0007669"/>
    <property type="project" value="UniProtKB-KW"/>
</dbReference>
<dbReference type="Gene3D" id="3.40.50.300">
    <property type="entry name" value="P-loop containing nucleotide triphosphate hydrolases"/>
    <property type="match status" value="1"/>
</dbReference>
<organism evidence="6 7">
    <name type="scientific">Anseongella ginsenosidimutans</name>
    <dbReference type="NCBI Taxonomy" id="496056"/>
    <lineage>
        <taxon>Bacteria</taxon>
        <taxon>Pseudomonadati</taxon>
        <taxon>Bacteroidota</taxon>
        <taxon>Sphingobacteriia</taxon>
        <taxon>Sphingobacteriales</taxon>
        <taxon>Sphingobacteriaceae</taxon>
        <taxon>Anseongella</taxon>
    </lineage>
</organism>
<dbReference type="GO" id="GO:0005829">
    <property type="term" value="C:cytosol"/>
    <property type="evidence" value="ECO:0007669"/>
    <property type="project" value="TreeGrafter"/>
</dbReference>
<evidence type="ECO:0000256" key="1">
    <source>
        <dbReference type="ARBA" id="ARBA00022741"/>
    </source>
</evidence>
<feature type="domain" description="DNA mismatch repair proteins mutS family" evidence="5">
    <location>
        <begin position="422"/>
        <end position="599"/>
    </location>
</feature>
<feature type="transmembrane region" description="Helical" evidence="4">
    <location>
        <begin position="59"/>
        <end position="76"/>
    </location>
</feature>
<dbReference type="GO" id="GO:0030983">
    <property type="term" value="F:mismatched DNA binding"/>
    <property type="evidence" value="ECO:0007669"/>
    <property type="project" value="InterPro"/>
</dbReference>
<comment type="caution">
    <text evidence="6">The sequence shown here is derived from an EMBL/GenBank/DDBJ whole genome shotgun (WGS) entry which is preliminary data.</text>
</comment>
<dbReference type="PANTHER" id="PTHR11361">
    <property type="entry name" value="DNA MISMATCH REPAIR PROTEIN MUTS FAMILY MEMBER"/>
    <property type="match status" value="1"/>
</dbReference>
<evidence type="ECO:0000259" key="5">
    <source>
        <dbReference type="SMART" id="SM00534"/>
    </source>
</evidence>
<feature type="transmembrane region" description="Helical" evidence="4">
    <location>
        <begin position="220"/>
        <end position="239"/>
    </location>
</feature>
<evidence type="ECO:0000256" key="2">
    <source>
        <dbReference type="ARBA" id="ARBA00022840"/>
    </source>
</evidence>
<dbReference type="GO" id="GO:0140664">
    <property type="term" value="F:ATP-dependent DNA damage sensor activity"/>
    <property type="evidence" value="ECO:0007669"/>
    <property type="project" value="InterPro"/>
</dbReference>
<dbReference type="RefSeq" id="WP_132128200.1">
    <property type="nucleotide sequence ID" value="NZ_CP042432.1"/>
</dbReference>
<keyword evidence="4" id="KW-1133">Transmembrane helix</keyword>
<keyword evidence="7" id="KW-1185">Reference proteome</keyword>
<evidence type="ECO:0000313" key="7">
    <source>
        <dbReference type="Proteomes" id="UP000295807"/>
    </source>
</evidence>
<keyword evidence="1" id="KW-0547">Nucleotide-binding</keyword>
<accession>A0A4R3KVI5</accession>
<sequence length="599" mass="68199">MQESRKPESSSSVYQSRGEKFAGEEFNFGKKARWYAALRLLTAIVVLAAGWQAIADPHWLWLFVTFTGIILFAFLVRRHARYRQQQGYFGRLKIINEKEAAALNGQRDVFPEGNAYANAAHPYTYDLDIFGKNSIFQLVNRTACLSGEALLAGTLTSVPSGIPVIRERQEAIAELAPLIDFRQHFMAKGQGFNETQQETRQLYDWLSASRSSLNTPFLRIMRYVLPAIALLLFILALAGQLAHTYWVLMVLFNLAVTGLFLKQVNRIHAVLSRKHLLLEKFSFLLEHMGKQEFSNQTLKSLRQEGLEAFEAIRRLTKLLNFFDQRLNLMIGAVLNGFFLSDIHCVIALDSWRLRYRERMPHWLDTIFRCDELNSFANFAFNHPSYCYPQFHEKSFFEAEELGHPLIAGHDCVPNDFSPGQDKKVVILTGANMSGKSTFLRSIGVNLVLACAGAPVFARKFNCCLAGIYTSMRVSDSLSEDTSYFYAELKRLSMVMDQLRAGKKLFILLDEILKGTNSADKLYGSTGLVEEFIHHDCLCIIATHDLDLGKLEEKHPARVSNYCFESTLEKNELHFDYTLRKGIARNKNATFLMQKTGLIK</sequence>
<evidence type="ECO:0000313" key="6">
    <source>
        <dbReference type="EMBL" id="TCS89111.1"/>
    </source>
</evidence>
<keyword evidence="2" id="KW-0067">ATP-binding</keyword>
<gene>
    <name evidence="6" type="ORF">EDD80_102304</name>
</gene>
<dbReference type="PANTHER" id="PTHR11361:SF99">
    <property type="entry name" value="DNA MISMATCH REPAIR PROTEIN"/>
    <property type="match status" value="1"/>
</dbReference>
<dbReference type="InterPro" id="IPR000432">
    <property type="entry name" value="DNA_mismatch_repair_MutS_C"/>
</dbReference>
<dbReference type="OrthoDB" id="9802448at2"/>
<keyword evidence="4" id="KW-0472">Membrane</keyword>
<dbReference type="Proteomes" id="UP000295807">
    <property type="component" value="Unassembled WGS sequence"/>
</dbReference>
<dbReference type="SUPFAM" id="SSF48334">
    <property type="entry name" value="DNA repair protein MutS, domain III"/>
    <property type="match status" value="1"/>
</dbReference>
<evidence type="ECO:0000256" key="3">
    <source>
        <dbReference type="ARBA" id="ARBA00023125"/>
    </source>
</evidence>
<keyword evidence="3" id="KW-0238">DNA-binding</keyword>
<dbReference type="SUPFAM" id="SSF52540">
    <property type="entry name" value="P-loop containing nucleoside triphosphate hydrolases"/>
    <property type="match status" value="1"/>
</dbReference>
<name>A0A4R3KVI5_9SPHI</name>
<keyword evidence="4" id="KW-0812">Transmembrane</keyword>
<dbReference type="InterPro" id="IPR036187">
    <property type="entry name" value="DNA_mismatch_repair_MutS_sf"/>
</dbReference>
<evidence type="ECO:0000256" key="4">
    <source>
        <dbReference type="SAM" id="Phobius"/>
    </source>
</evidence>
<dbReference type="InterPro" id="IPR027417">
    <property type="entry name" value="P-loop_NTPase"/>
</dbReference>
<proteinExistence type="predicted"/>
<reference evidence="6 7" key="1">
    <citation type="submission" date="2019-03" db="EMBL/GenBank/DDBJ databases">
        <title>Genomic Encyclopedia of Type Strains, Phase IV (KMG-IV): sequencing the most valuable type-strain genomes for metagenomic binning, comparative biology and taxonomic classification.</title>
        <authorList>
            <person name="Goeker M."/>
        </authorList>
    </citation>
    <scope>NUCLEOTIDE SEQUENCE [LARGE SCALE GENOMIC DNA]</scope>
    <source>
        <strain evidence="6 7">DSM 21100</strain>
    </source>
</reference>
<dbReference type="InterPro" id="IPR045076">
    <property type="entry name" value="MutS"/>
</dbReference>
<feature type="transmembrane region" description="Helical" evidence="4">
    <location>
        <begin position="34"/>
        <end position="53"/>
    </location>
</feature>
<protein>
    <submittedName>
        <fullName evidence="6">MutS-like protein</fullName>
    </submittedName>
</protein>
<dbReference type="AlphaFoldDB" id="A0A4R3KVI5"/>
<dbReference type="EMBL" id="SMAD01000002">
    <property type="protein sequence ID" value="TCS89111.1"/>
    <property type="molecule type" value="Genomic_DNA"/>
</dbReference>